<dbReference type="Proteomes" id="UP001164539">
    <property type="component" value="Chromosome 5"/>
</dbReference>
<keyword evidence="2" id="KW-1185">Reference proteome</keyword>
<proteinExistence type="predicted"/>
<sequence>MGLPGRWYVVGISAEGEGEGEILCVVRRLGGESTDFSSKFNYRCTGFQVFRVELSTNSWTMVKDIGNIALFLGHSSSFCIKADISRCIKANCIYFTDDCQEAYWDVRKGGGKDTGIYNIQDDTFLPYSWGISCNRLNPPMWIEQ</sequence>
<name>A0ACC1Y7J5_MELAZ</name>
<evidence type="ECO:0000313" key="2">
    <source>
        <dbReference type="Proteomes" id="UP001164539"/>
    </source>
</evidence>
<evidence type="ECO:0000313" key="1">
    <source>
        <dbReference type="EMBL" id="KAJ4719044.1"/>
    </source>
</evidence>
<comment type="caution">
    <text evidence="1">The sequence shown here is derived from an EMBL/GenBank/DDBJ whole genome shotgun (WGS) entry which is preliminary data.</text>
</comment>
<reference evidence="1 2" key="1">
    <citation type="journal article" date="2023" name="Science">
        <title>Complex scaffold remodeling in plant triterpene biosynthesis.</title>
        <authorList>
            <person name="De La Pena R."/>
            <person name="Hodgson H."/>
            <person name="Liu J.C."/>
            <person name="Stephenson M.J."/>
            <person name="Martin A.C."/>
            <person name="Owen C."/>
            <person name="Harkess A."/>
            <person name="Leebens-Mack J."/>
            <person name="Jimenez L.E."/>
            <person name="Osbourn A."/>
            <person name="Sattely E.S."/>
        </authorList>
    </citation>
    <scope>NUCLEOTIDE SEQUENCE [LARGE SCALE GENOMIC DNA]</scope>
    <source>
        <strain evidence="2">cv. JPN11</strain>
        <tissue evidence="1">Leaf</tissue>
    </source>
</reference>
<organism evidence="1 2">
    <name type="scientific">Melia azedarach</name>
    <name type="common">Chinaberry tree</name>
    <dbReference type="NCBI Taxonomy" id="155640"/>
    <lineage>
        <taxon>Eukaryota</taxon>
        <taxon>Viridiplantae</taxon>
        <taxon>Streptophyta</taxon>
        <taxon>Embryophyta</taxon>
        <taxon>Tracheophyta</taxon>
        <taxon>Spermatophyta</taxon>
        <taxon>Magnoliopsida</taxon>
        <taxon>eudicotyledons</taxon>
        <taxon>Gunneridae</taxon>
        <taxon>Pentapetalae</taxon>
        <taxon>rosids</taxon>
        <taxon>malvids</taxon>
        <taxon>Sapindales</taxon>
        <taxon>Meliaceae</taxon>
        <taxon>Melia</taxon>
    </lineage>
</organism>
<gene>
    <name evidence="1" type="ORF">OWV82_010665</name>
</gene>
<accession>A0ACC1Y7J5</accession>
<dbReference type="EMBL" id="CM051398">
    <property type="protein sequence ID" value="KAJ4719044.1"/>
    <property type="molecule type" value="Genomic_DNA"/>
</dbReference>
<protein>
    <submittedName>
        <fullName evidence="1">F-box protein</fullName>
    </submittedName>
</protein>